<feature type="compositionally biased region" description="Polar residues" evidence="1">
    <location>
        <begin position="444"/>
        <end position="460"/>
    </location>
</feature>
<dbReference type="PRINTS" id="PR00625">
    <property type="entry name" value="JDOMAIN"/>
</dbReference>
<proteinExistence type="predicted"/>
<gene>
    <name evidence="3" type="ORF">Pyn_10463</name>
</gene>
<feature type="region of interest" description="Disordered" evidence="1">
    <location>
        <begin position="140"/>
        <end position="210"/>
    </location>
</feature>
<dbReference type="STRING" id="2094558.A0A314ZGY4"/>
<dbReference type="SMART" id="SM00028">
    <property type="entry name" value="TPR"/>
    <property type="match status" value="7"/>
</dbReference>
<evidence type="ECO:0000259" key="2">
    <source>
        <dbReference type="PROSITE" id="PS50076"/>
    </source>
</evidence>
<dbReference type="SMART" id="SM00271">
    <property type="entry name" value="DnaJ"/>
    <property type="match status" value="1"/>
</dbReference>
<evidence type="ECO:0000313" key="4">
    <source>
        <dbReference type="Proteomes" id="UP000250321"/>
    </source>
</evidence>
<feature type="compositionally biased region" description="Basic and acidic residues" evidence="1">
    <location>
        <begin position="1397"/>
        <end position="1406"/>
    </location>
</feature>
<dbReference type="InterPro" id="IPR001623">
    <property type="entry name" value="DnaJ_domain"/>
</dbReference>
<organism evidence="3 4">
    <name type="scientific">Prunus yedoensis var. nudiflora</name>
    <dbReference type="NCBI Taxonomy" id="2094558"/>
    <lineage>
        <taxon>Eukaryota</taxon>
        <taxon>Viridiplantae</taxon>
        <taxon>Streptophyta</taxon>
        <taxon>Embryophyta</taxon>
        <taxon>Tracheophyta</taxon>
        <taxon>Spermatophyta</taxon>
        <taxon>Magnoliopsida</taxon>
        <taxon>eudicotyledons</taxon>
        <taxon>Gunneridae</taxon>
        <taxon>Pentapetalae</taxon>
        <taxon>rosids</taxon>
        <taxon>fabids</taxon>
        <taxon>Rosales</taxon>
        <taxon>Rosaceae</taxon>
        <taxon>Amygdaloideae</taxon>
        <taxon>Amygdaleae</taxon>
        <taxon>Prunus</taxon>
    </lineage>
</organism>
<dbReference type="PROSITE" id="PS00636">
    <property type="entry name" value="DNAJ_1"/>
    <property type="match status" value="1"/>
</dbReference>
<feature type="region of interest" description="Disordered" evidence="1">
    <location>
        <begin position="795"/>
        <end position="814"/>
    </location>
</feature>
<dbReference type="InterPro" id="IPR011990">
    <property type="entry name" value="TPR-like_helical_dom_sf"/>
</dbReference>
<comment type="caution">
    <text evidence="3">The sequence shown here is derived from an EMBL/GenBank/DDBJ whole genome shotgun (WGS) entry which is preliminary data.</text>
</comment>
<dbReference type="PROSITE" id="PS50076">
    <property type="entry name" value="DNAJ_2"/>
    <property type="match status" value="1"/>
</dbReference>
<dbReference type="Proteomes" id="UP000250321">
    <property type="component" value="Unassembled WGS sequence"/>
</dbReference>
<evidence type="ECO:0000256" key="1">
    <source>
        <dbReference type="SAM" id="MobiDB-lite"/>
    </source>
</evidence>
<feature type="domain" description="J" evidence="2">
    <location>
        <begin position="1317"/>
        <end position="1402"/>
    </location>
</feature>
<feature type="region of interest" description="Disordered" evidence="1">
    <location>
        <begin position="1397"/>
        <end position="1456"/>
    </location>
</feature>
<dbReference type="InterPro" id="IPR019734">
    <property type="entry name" value="TPR_rpt"/>
</dbReference>
<feature type="compositionally biased region" description="Polar residues" evidence="1">
    <location>
        <begin position="159"/>
        <end position="180"/>
    </location>
</feature>
<protein>
    <recommendedName>
        <fullName evidence="2">J domain-containing protein</fullName>
    </recommendedName>
</protein>
<dbReference type="PANTHER" id="PTHR45181:SF4">
    <property type="entry name" value="HEAT SHOCK PROTEIN DNAJ WITH TETRATRICOPEPTIDE REPEAT-CONTAINING PROTEIN"/>
    <property type="match status" value="1"/>
</dbReference>
<feature type="region of interest" description="Disordered" evidence="1">
    <location>
        <begin position="580"/>
        <end position="612"/>
    </location>
</feature>
<feature type="compositionally biased region" description="Polar residues" evidence="1">
    <location>
        <begin position="201"/>
        <end position="210"/>
    </location>
</feature>
<dbReference type="Gene3D" id="1.10.287.110">
    <property type="entry name" value="DnaJ domain"/>
    <property type="match status" value="1"/>
</dbReference>
<dbReference type="SUPFAM" id="SSF48452">
    <property type="entry name" value="TPR-like"/>
    <property type="match status" value="2"/>
</dbReference>
<feature type="compositionally biased region" description="Polar residues" evidence="1">
    <location>
        <begin position="1434"/>
        <end position="1456"/>
    </location>
</feature>
<dbReference type="PANTHER" id="PTHR45181">
    <property type="entry name" value="HEAT SHOCK PROTEIN DNAJ WITH TETRATRICOPEPTIDE REPEAT-CONTAINING PROTEIN"/>
    <property type="match status" value="1"/>
</dbReference>
<dbReference type="Gene3D" id="1.25.40.10">
    <property type="entry name" value="Tetratricopeptide repeat domain"/>
    <property type="match status" value="2"/>
</dbReference>
<sequence length="1456" mass="159800">MKITSICSLFLITEEPGFDQHHDLQSATDGFDDSHVDMSSPLLETRAPAHTQQHQNLNSGQISHPFSFDFSGFSLQNQSEQYRSLSHTMNPSNAGDVTSGFSNSNDINSNFGFNTSSLSRQGSGLARPRFVKVRRGLNAQNFKPPASPETGFRPGFNPFRTNLESSNPVPSGLETGTSVSGEFGAPKSGNEGKMFGDNRSDSNTNSGKWDSNASLGKGVIDEMRNLKIRSGNEFLNTKEGAFSFNARSRVSSSSAAGLDKGGFVFGNGYRKNSSIDESIGSKLPEDMMKLNIEGPENAESVEKGKDVKFNVTATDKTKFGLGNNDNVGGSLGQNLESELPNELKKLNIKETVQLDCSTDTPNADCVNKFAFGNSKKDSYSFSGSSENILPDLMKNLNIKDYADMSDRGNPAFTSGKTVGDTFDGRKGTLLSRKMEKLSLGSRAGDSTQSHDGTPSHQTSIKHVETGNCGDKLFHNLDKPIPREFPFQVAMQGRNAGGCDFSSDQPKDEAKSCGTTPSRGIHFEPVGGTSEMPAVDRPEKRDEFYFTSKQDGLGGHSVEFKTPNPKANLFSGINKKLEFGARRESFRDTRKKKTTGKPRRSSSAHLGPGHDFVSREGSFQENVEASASYSPMDVSPYQETLADNQCAKENSVASGESFSILNNYSAADSVPTVSNDPIDEDLAMATGRLDINEVDATSRETRADTFEYGLNGSVDVEGTLEGSVSEVETESFKSAAEEVDFSSDNFLTAAETEASSSSNMERHDIDTRIHFGFPSTSEDRTRSNFTFAASSAAQSQLSASKRLHKKKNSVKEGQDTNVMVPNVKVPYASSSANFFPYPGASALMSPGRSQKIDSSIPQHKYGDNSGVCKEKEIKQESGSPSSETAAAQEACEKWRLRGNQAYSNGDLSKAEDCYTKGVNCISRNETSRSCLRALMLCYSNRAATRMTLGRLRDALGDCMMAAGIDPNFLKAQVRAANCYLALGEVEDASQHFRRCLQLANDVCVDRKIAVEASDGLQKAQKVSECLNLSAELLQWKISTNAERALELIAEGLVMSPGSEKLLEMKAEALFMMRRYEEVIELCEQTLGSAEKNNPSIDTNCQALSSDGSELSKYFYFQLWRCRVIFKSYFHLGKLEEGLASLEKQDEKVSTYRNWRKTLESSVPLVLTVRELLSHKAAGNEAFQAGRHTEAVEHYTAALSCNVESRPFTAVCFCNRAAAYKALGQMTDAIADCSLAIALDGNYLKAISRRATLCAMIRDYGQAARDLQRLVSLLTKQVEGKTNHCGTSDRSISCQNDLRQARLRLSEIEEEDRKDIPLYMYLILGVEPSVSAAEIKKAYRKAALRHHPDKAGQFFARSDNGDDGVWREIAEEVHKDADRLFKMIGEAYAVLSDPTKRSRYDAEEEMRNAQKKRGGSSTSRMPADVQNYPFERSNSRRQWSYGNSSARGSEATWSSRYS</sequence>
<accession>A0A314ZGY4</accession>
<dbReference type="OrthoDB" id="10250354at2759"/>
<dbReference type="Pfam" id="PF00226">
    <property type="entry name" value="DnaJ"/>
    <property type="match status" value="1"/>
</dbReference>
<dbReference type="Pfam" id="PF13181">
    <property type="entry name" value="TPR_8"/>
    <property type="match status" value="1"/>
</dbReference>
<evidence type="ECO:0000313" key="3">
    <source>
        <dbReference type="EMBL" id="PQQ20792.1"/>
    </source>
</evidence>
<name>A0A314ZGY4_PRUYE</name>
<reference evidence="3 4" key="1">
    <citation type="submission" date="2018-02" db="EMBL/GenBank/DDBJ databases">
        <title>Draft genome of wild Prunus yedoensis var. nudiflora.</title>
        <authorList>
            <person name="Baek S."/>
            <person name="Kim J.-H."/>
            <person name="Choi K."/>
            <person name="Kim G.-B."/>
            <person name="Cho A."/>
            <person name="Jang H."/>
            <person name="Shin C.-H."/>
            <person name="Yu H.-J."/>
            <person name="Mun J.-H."/>
        </authorList>
    </citation>
    <scope>NUCLEOTIDE SEQUENCE [LARGE SCALE GENOMIC DNA]</scope>
    <source>
        <strain evidence="4">cv. Jeju island</strain>
        <tissue evidence="3">Leaf</tissue>
    </source>
</reference>
<keyword evidence="4" id="KW-1185">Reference proteome</keyword>
<dbReference type="InterPro" id="IPR018253">
    <property type="entry name" value="DnaJ_domain_CS"/>
</dbReference>
<feature type="region of interest" description="Disordered" evidence="1">
    <location>
        <begin position="439"/>
        <end position="461"/>
    </location>
</feature>
<feature type="compositionally biased region" description="Basic residues" evidence="1">
    <location>
        <begin position="588"/>
        <end position="601"/>
    </location>
</feature>
<feature type="region of interest" description="Disordered" evidence="1">
    <location>
        <begin position="499"/>
        <end position="534"/>
    </location>
</feature>
<feature type="region of interest" description="Disordered" evidence="1">
    <location>
        <begin position="845"/>
        <end position="864"/>
    </location>
</feature>
<dbReference type="SUPFAM" id="SSF46565">
    <property type="entry name" value="Chaperone J-domain"/>
    <property type="match status" value="1"/>
</dbReference>
<dbReference type="EMBL" id="PJQY01000026">
    <property type="protein sequence ID" value="PQQ20792.1"/>
    <property type="molecule type" value="Genomic_DNA"/>
</dbReference>
<dbReference type="CDD" id="cd06257">
    <property type="entry name" value="DnaJ"/>
    <property type="match status" value="1"/>
</dbReference>
<dbReference type="InterPro" id="IPR036869">
    <property type="entry name" value="J_dom_sf"/>
</dbReference>